<evidence type="ECO:0000313" key="2">
    <source>
        <dbReference type="Proteomes" id="UP000037069"/>
    </source>
</evidence>
<dbReference type="InterPro" id="IPR010512">
    <property type="entry name" value="DUF1091"/>
</dbReference>
<evidence type="ECO:0000313" key="1">
    <source>
        <dbReference type="EMBL" id="KNC29378.1"/>
    </source>
</evidence>
<dbReference type="EMBL" id="JRES01000671">
    <property type="protein sequence ID" value="KNC29378.1"/>
    <property type="molecule type" value="Genomic_DNA"/>
</dbReference>
<organism evidence="1 2">
    <name type="scientific">Lucilia cuprina</name>
    <name type="common">Green bottle fly</name>
    <name type="synonym">Australian sheep blowfly</name>
    <dbReference type="NCBI Taxonomy" id="7375"/>
    <lineage>
        <taxon>Eukaryota</taxon>
        <taxon>Metazoa</taxon>
        <taxon>Ecdysozoa</taxon>
        <taxon>Arthropoda</taxon>
        <taxon>Hexapoda</taxon>
        <taxon>Insecta</taxon>
        <taxon>Pterygota</taxon>
        <taxon>Neoptera</taxon>
        <taxon>Endopterygota</taxon>
        <taxon>Diptera</taxon>
        <taxon>Brachycera</taxon>
        <taxon>Muscomorpha</taxon>
        <taxon>Oestroidea</taxon>
        <taxon>Calliphoridae</taxon>
        <taxon>Luciliinae</taxon>
        <taxon>Lucilia</taxon>
    </lineage>
</organism>
<dbReference type="Proteomes" id="UP000037069">
    <property type="component" value="Unassembled WGS sequence"/>
</dbReference>
<accession>A0A0L0CAF4</accession>
<protein>
    <submittedName>
        <fullName evidence="1">Uncharacterized protein</fullName>
    </submittedName>
</protein>
<name>A0A0L0CAF4_LUCCU</name>
<dbReference type="SMART" id="SM00697">
    <property type="entry name" value="DM8"/>
    <property type="match status" value="2"/>
</dbReference>
<dbReference type="OrthoDB" id="7840513at2759"/>
<feature type="non-terminal residue" evidence="1">
    <location>
        <position position="490"/>
    </location>
</feature>
<gene>
    <name evidence="1" type="ORF">FF38_01526</name>
</gene>
<dbReference type="AlphaFoldDB" id="A0A0L0CAF4"/>
<dbReference type="Pfam" id="PF06477">
    <property type="entry name" value="DUF1091"/>
    <property type="match status" value="3"/>
</dbReference>
<dbReference type="OMA" id="NPFANIV"/>
<keyword evidence="2" id="KW-1185">Reference proteome</keyword>
<dbReference type="PANTHER" id="PTHR20898:SF0">
    <property type="entry name" value="DAEDALUS ON 3-RELATED"/>
    <property type="match status" value="1"/>
</dbReference>
<proteinExistence type="predicted"/>
<reference evidence="1 2" key="1">
    <citation type="journal article" date="2015" name="Nat. Commun.">
        <title>Lucilia cuprina genome unlocks parasitic fly biology to underpin future interventions.</title>
        <authorList>
            <person name="Anstead C.A."/>
            <person name="Korhonen P.K."/>
            <person name="Young N.D."/>
            <person name="Hall R.S."/>
            <person name="Jex A.R."/>
            <person name="Murali S.C."/>
            <person name="Hughes D.S."/>
            <person name="Lee S.F."/>
            <person name="Perry T."/>
            <person name="Stroehlein A.J."/>
            <person name="Ansell B.R."/>
            <person name="Breugelmans B."/>
            <person name="Hofmann A."/>
            <person name="Qu J."/>
            <person name="Dugan S."/>
            <person name="Lee S.L."/>
            <person name="Chao H."/>
            <person name="Dinh H."/>
            <person name="Han Y."/>
            <person name="Doddapaneni H.V."/>
            <person name="Worley K.C."/>
            <person name="Muzny D.M."/>
            <person name="Ioannidis P."/>
            <person name="Waterhouse R.M."/>
            <person name="Zdobnov E.M."/>
            <person name="James P.J."/>
            <person name="Bagnall N.H."/>
            <person name="Kotze A.C."/>
            <person name="Gibbs R.A."/>
            <person name="Richards S."/>
            <person name="Batterham P."/>
            <person name="Gasser R.B."/>
        </authorList>
    </citation>
    <scope>NUCLEOTIDE SEQUENCE [LARGE SCALE GENOMIC DNA]</scope>
    <source>
        <strain evidence="1 2">LS</strain>
        <tissue evidence="1">Full body</tissue>
    </source>
</reference>
<comment type="caution">
    <text evidence="1">The sequence shown here is derived from an EMBL/GenBank/DDBJ whole genome shotgun (WGS) entry which is preliminary data.</text>
</comment>
<sequence length="490" mass="58217">MRQMLDLYGMFYTYKIIRVLCSHHESISPNNSELLQLVKKLLKRENGYKLKLLYNFVFRCDLIKHLNPVTRIVWSWSKDTSNLNHFCSFVEFIIKIDHVKTLHLKFTKIMCNVTDNTFFAVDMCRVKAESRNLQYIKLYIQLLQIPVNEFSIRLRFLKRANGYKPFLYDFTVDCSFIKHLNPVSKLVWGWVKDVSNINHSCPITEDLDIKRLENHYLEQQLSALPLANGDYALFINYCTSNAFRLKLTKIKCNVLDNTFVKFQTCRVKAESRDLQYIKLYIQLLQLPLQKVQARFWFLKRANGYKPFLYDFTFKCDFIKHLNPITSILWRWFNEVSNLNHSCPLTEDFEIKRLENRYLEKELGILPILSGDYAMFASLDFQNETKFSSFRFNFKKITCNATDPSFVIFEKCILKAVSRNNQYISLYAKLLQLPVTDIKARFQFVKRANGWKPFMYDITVRCDFLKKLNPITKLIWSWVKDLTNINSSCPF</sequence>
<dbReference type="PANTHER" id="PTHR20898">
    <property type="entry name" value="DAEDALUS ON 3-RELATED-RELATED"/>
    <property type="match status" value="1"/>
</dbReference>